<keyword evidence="2" id="KW-1185">Reference proteome</keyword>
<dbReference type="Proteomes" id="UP000534677">
    <property type="component" value="Unassembled WGS sequence"/>
</dbReference>
<gene>
    <name evidence="1" type="ORF">HF209_22950</name>
</gene>
<proteinExistence type="predicted"/>
<accession>A0ABR6TD06</accession>
<dbReference type="RefSeq" id="WP_047338294.1">
    <property type="nucleotide sequence ID" value="NZ_JAAXCZ010000013.1"/>
</dbReference>
<reference evidence="1 2" key="1">
    <citation type="submission" date="2020-04" db="EMBL/GenBank/DDBJ databases">
        <title>Pseudomonas crami sp. nov., a novel proteolytic bacterial species isolated from cream.</title>
        <authorList>
            <person name="Hofmann K."/>
            <person name="Woller A."/>
            <person name="Huptas C."/>
            <person name="Wenning M."/>
            <person name="Scherer S."/>
            <person name="Doll E.V."/>
        </authorList>
    </citation>
    <scope>NUCLEOTIDE SEQUENCE [LARGE SCALE GENOMIC DNA]</scope>
    <source>
        <strain evidence="1 2">WS 5096</strain>
    </source>
</reference>
<name>A0ABR6TD06_9PSED</name>
<dbReference type="EMBL" id="JAAXCZ010000013">
    <property type="protein sequence ID" value="MBC2383805.1"/>
    <property type="molecule type" value="Genomic_DNA"/>
</dbReference>
<organism evidence="1 2">
    <name type="scientific">Pseudomonas cremoris</name>
    <dbReference type="NCBI Taxonomy" id="2724178"/>
    <lineage>
        <taxon>Bacteria</taxon>
        <taxon>Pseudomonadati</taxon>
        <taxon>Pseudomonadota</taxon>
        <taxon>Gammaproteobacteria</taxon>
        <taxon>Pseudomonadales</taxon>
        <taxon>Pseudomonadaceae</taxon>
        <taxon>Pseudomonas</taxon>
    </lineage>
</organism>
<comment type="caution">
    <text evidence="1">The sequence shown here is derived from an EMBL/GenBank/DDBJ whole genome shotgun (WGS) entry which is preliminary data.</text>
</comment>
<sequence length="221" mass="24487">MSEHSEMVMAAVLGVIKDMEGCDTTAEADQHLSELKGYIRAITDLGFVLPDTRSDLVSKAETARRQWFSTKKCIDRSDDFRLLENFMSALSAAATEEDMYECILGAGLLAGSLHEDGAVSIAEEEVLRTRISTAAQNAGKRFGIENPLQTLNEQEPRCTVVTAREMIGILSTLPGEHLDLPLAHESGLNYFDCSRVPELTTRDSRTHQWSEQKDPEQVIVI</sequence>
<evidence type="ECO:0000313" key="1">
    <source>
        <dbReference type="EMBL" id="MBC2383805.1"/>
    </source>
</evidence>
<protein>
    <submittedName>
        <fullName evidence="1">Uncharacterized protein</fullName>
    </submittedName>
</protein>
<evidence type="ECO:0000313" key="2">
    <source>
        <dbReference type="Proteomes" id="UP000534677"/>
    </source>
</evidence>